<gene>
    <name evidence="1" type="ORF">SAMN05444008_1242</name>
</gene>
<proteinExistence type="predicted"/>
<dbReference type="EMBL" id="FQUO01000024">
    <property type="protein sequence ID" value="SHG28026.1"/>
    <property type="molecule type" value="Genomic_DNA"/>
</dbReference>
<dbReference type="AlphaFoldDB" id="A0A1M5IIG2"/>
<accession>A0A1M5IIG2</accession>
<evidence type="ECO:0000313" key="2">
    <source>
        <dbReference type="Proteomes" id="UP000184368"/>
    </source>
</evidence>
<name>A0A1M5IIG2_9BACT</name>
<dbReference type="Proteomes" id="UP000184368">
    <property type="component" value="Unassembled WGS sequence"/>
</dbReference>
<organism evidence="1 2">
    <name type="scientific">Cnuella takakiae</name>
    <dbReference type="NCBI Taxonomy" id="1302690"/>
    <lineage>
        <taxon>Bacteria</taxon>
        <taxon>Pseudomonadati</taxon>
        <taxon>Bacteroidota</taxon>
        <taxon>Chitinophagia</taxon>
        <taxon>Chitinophagales</taxon>
        <taxon>Chitinophagaceae</taxon>
        <taxon>Cnuella</taxon>
    </lineage>
</organism>
<protein>
    <submittedName>
        <fullName evidence="1">Uncharacterized protein</fullName>
    </submittedName>
</protein>
<reference evidence="1 2" key="1">
    <citation type="submission" date="2016-11" db="EMBL/GenBank/DDBJ databases">
        <authorList>
            <person name="Jaros S."/>
            <person name="Januszkiewicz K."/>
            <person name="Wedrychowicz H."/>
        </authorList>
    </citation>
    <scope>NUCLEOTIDE SEQUENCE [LARGE SCALE GENOMIC DNA]</scope>
    <source>
        <strain evidence="1 2">DSM 26897</strain>
    </source>
</reference>
<keyword evidence="2" id="KW-1185">Reference proteome</keyword>
<sequence length="51" mass="6203">MLKLYFTNLQLLIKCSLICLQYEKQTYSLEIKQANYLRICRNNKTFKKLLD</sequence>
<evidence type="ECO:0000313" key="1">
    <source>
        <dbReference type="EMBL" id="SHG28026.1"/>
    </source>
</evidence>